<keyword evidence="1" id="KW-0378">Hydrolase</keyword>
<sequence>MKTCTLALFLILPVFAGFSQEKLRPEGDIPILAWVGVPEAETTVERFRELKEAGININFSSYSDIGAVEKALEIAQQTGVKLLPYCPELKSDPEKTVTRLMKHPALAGYHLRDEPNATDFPELAAWVKRIQSVDKAHYCYINLFPNYASAEQLFAKGTEIPLGKDVYAEHLDVFLKAVPVPFISFDHYPVIEGNLGRSLRPGWYKNLEIVASASQKSGLPFWAFALAVAHAPYPVPTVGEIKVQLYSNLAYGAQTLQYFTYWTPGVNSSWDFHQGPIGLDGKRTEVYDRIKSVNRELQNVSAVFIGSRLISVHHTGKQIPAGTRRLDGLPAPVRVLETGDGGAVVSVLEKGDRQFLVVVNRDFQNPMPLTFAAGANVKRVLKDGTLVRADAYAARTEVDPGDAVIFTWEKSNK</sequence>
<gene>
    <name evidence="5" type="ORF">GCM10023091_19580</name>
</gene>
<evidence type="ECO:0000256" key="3">
    <source>
        <dbReference type="SAM" id="SignalP"/>
    </source>
</evidence>
<comment type="caution">
    <text evidence="5">The sequence shown here is derived from an EMBL/GenBank/DDBJ whole genome shotgun (WGS) entry which is preliminary data.</text>
</comment>
<dbReference type="Pfam" id="PF02449">
    <property type="entry name" value="Glyco_hydro_42"/>
    <property type="match status" value="1"/>
</dbReference>
<accession>A0ABP8LXJ6</accession>
<dbReference type="Gene3D" id="3.20.20.80">
    <property type="entry name" value="Glycosidases"/>
    <property type="match status" value="1"/>
</dbReference>
<evidence type="ECO:0000313" key="6">
    <source>
        <dbReference type="Proteomes" id="UP001501508"/>
    </source>
</evidence>
<keyword evidence="6" id="KW-1185">Reference proteome</keyword>
<feature type="signal peptide" evidence="3">
    <location>
        <begin position="1"/>
        <end position="16"/>
    </location>
</feature>
<dbReference type="InterPro" id="IPR013529">
    <property type="entry name" value="Glyco_hydro_42_N"/>
</dbReference>
<proteinExistence type="predicted"/>
<feature type="domain" description="Glycoside hydrolase family 42 N-terminal" evidence="4">
    <location>
        <begin position="169"/>
        <end position="299"/>
    </location>
</feature>
<name>A0ABP8LXJ6_9BACT</name>
<dbReference type="RefSeq" id="WP_345028412.1">
    <property type="nucleotide sequence ID" value="NZ_BAABEY010000020.1"/>
</dbReference>
<reference evidence="6" key="1">
    <citation type="journal article" date="2019" name="Int. J. Syst. Evol. Microbiol.">
        <title>The Global Catalogue of Microorganisms (GCM) 10K type strain sequencing project: providing services to taxonomists for standard genome sequencing and annotation.</title>
        <authorList>
            <consortium name="The Broad Institute Genomics Platform"/>
            <consortium name="The Broad Institute Genome Sequencing Center for Infectious Disease"/>
            <person name="Wu L."/>
            <person name="Ma J."/>
        </authorList>
    </citation>
    <scope>NUCLEOTIDE SEQUENCE [LARGE SCALE GENOMIC DNA]</scope>
    <source>
        <strain evidence="6">JCM 31920</strain>
    </source>
</reference>
<keyword evidence="2" id="KW-0326">Glycosidase</keyword>
<keyword evidence="3" id="KW-0732">Signal</keyword>
<dbReference type="SUPFAM" id="SSF51445">
    <property type="entry name" value="(Trans)glycosidases"/>
    <property type="match status" value="1"/>
</dbReference>
<feature type="chain" id="PRO_5045667231" description="Glycoside hydrolase family 42 N-terminal domain-containing protein" evidence="3">
    <location>
        <begin position="17"/>
        <end position="413"/>
    </location>
</feature>
<evidence type="ECO:0000259" key="4">
    <source>
        <dbReference type="Pfam" id="PF02449"/>
    </source>
</evidence>
<dbReference type="InterPro" id="IPR017853">
    <property type="entry name" value="GH"/>
</dbReference>
<dbReference type="EMBL" id="BAABEY010000020">
    <property type="protein sequence ID" value="GAA4438681.1"/>
    <property type="molecule type" value="Genomic_DNA"/>
</dbReference>
<organism evidence="5 6">
    <name type="scientific">Ravibacter arvi</name>
    <dbReference type="NCBI Taxonomy" id="2051041"/>
    <lineage>
        <taxon>Bacteria</taxon>
        <taxon>Pseudomonadati</taxon>
        <taxon>Bacteroidota</taxon>
        <taxon>Cytophagia</taxon>
        <taxon>Cytophagales</taxon>
        <taxon>Spirosomataceae</taxon>
        <taxon>Ravibacter</taxon>
    </lineage>
</organism>
<evidence type="ECO:0000256" key="2">
    <source>
        <dbReference type="ARBA" id="ARBA00023295"/>
    </source>
</evidence>
<evidence type="ECO:0000313" key="5">
    <source>
        <dbReference type="EMBL" id="GAA4438681.1"/>
    </source>
</evidence>
<protein>
    <recommendedName>
        <fullName evidence="4">Glycoside hydrolase family 42 N-terminal domain-containing protein</fullName>
    </recommendedName>
</protein>
<dbReference type="Proteomes" id="UP001501508">
    <property type="component" value="Unassembled WGS sequence"/>
</dbReference>
<evidence type="ECO:0000256" key="1">
    <source>
        <dbReference type="ARBA" id="ARBA00022801"/>
    </source>
</evidence>